<sequence>MLKFLNAQNGFSQNHVGCIIFYLFHLHVKVIGYHA</sequence>
<proteinExistence type="predicted"/>
<name>A0A0E9VUE7_ANGAN</name>
<organism evidence="1">
    <name type="scientific">Anguilla anguilla</name>
    <name type="common">European freshwater eel</name>
    <name type="synonym">Muraena anguilla</name>
    <dbReference type="NCBI Taxonomy" id="7936"/>
    <lineage>
        <taxon>Eukaryota</taxon>
        <taxon>Metazoa</taxon>
        <taxon>Chordata</taxon>
        <taxon>Craniata</taxon>
        <taxon>Vertebrata</taxon>
        <taxon>Euteleostomi</taxon>
        <taxon>Actinopterygii</taxon>
        <taxon>Neopterygii</taxon>
        <taxon>Teleostei</taxon>
        <taxon>Anguilliformes</taxon>
        <taxon>Anguillidae</taxon>
        <taxon>Anguilla</taxon>
    </lineage>
</organism>
<dbReference type="EMBL" id="GBXM01026808">
    <property type="protein sequence ID" value="JAH81769.1"/>
    <property type="molecule type" value="Transcribed_RNA"/>
</dbReference>
<evidence type="ECO:0000313" key="1">
    <source>
        <dbReference type="EMBL" id="JAH81769.1"/>
    </source>
</evidence>
<reference evidence="1" key="1">
    <citation type="submission" date="2014-11" db="EMBL/GenBank/DDBJ databases">
        <authorList>
            <person name="Amaro Gonzalez C."/>
        </authorList>
    </citation>
    <scope>NUCLEOTIDE SEQUENCE</scope>
</reference>
<accession>A0A0E9VUE7</accession>
<protein>
    <submittedName>
        <fullName evidence="1">Uncharacterized protein</fullName>
    </submittedName>
</protein>
<reference evidence="1" key="2">
    <citation type="journal article" date="2015" name="Fish Shellfish Immunol.">
        <title>Early steps in the European eel (Anguilla anguilla)-Vibrio vulnificus interaction in the gills: Role of the RtxA13 toxin.</title>
        <authorList>
            <person name="Callol A."/>
            <person name="Pajuelo D."/>
            <person name="Ebbesson L."/>
            <person name="Teles M."/>
            <person name="MacKenzie S."/>
            <person name="Amaro C."/>
        </authorList>
    </citation>
    <scope>NUCLEOTIDE SEQUENCE</scope>
</reference>
<dbReference type="AlphaFoldDB" id="A0A0E9VUE7"/>